<dbReference type="AlphaFoldDB" id="A0A0G4ELV2"/>
<accession>A0A0G4ELV2</accession>
<feature type="region of interest" description="Disordered" evidence="1">
    <location>
        <begin position="1"/>
        <end position="49"/>
    </location>
</feature>
<organism evidence="3 4">
    <name type="scientific">Vitrella brassicaformis (strain CCMP3155)</name>
    <dbReference type="NCBI Taxonomy" id="1169540"/>
    <lineage>
        <taxon>Eukaryota</taxon>
        <taxon>Sar</taxon>
        <taxon>Alveolata</taxon>
        <taxon>Colpodellida</taxon>
        <taxon>Vitrellaceae</taxon>
        <taxon>Vitrella</taxon>
    </lineage>
</organism>
<name>A0A0G4ELV2_VITBC</name>
<evidence type="ECO:0000256" key="2">
    <source>
        <dbReference type="SAM" id="Phobius"/>
    </source>
</evidence>
<gene>
    <name evidence="3" type="ORF">Vbra_7734</name>
</gene>
<protein>
    <submittedName>
        <fullName evidence="3">Uncharacterized protein</fullName>
    </submittedName>
</protein>
<dbReference type="Proteomes" id="UP000041254">
    <property type="component" value="Unassembled WGS sequence"/>
</dbReference>
<keyword evidence="2" id="KW-0812">Transmembrane</keyword>
<sequence>MAVGESRPAAGGSSQPGYDDSDPFLVSPIEGIEAGGGGSEDGSAAKSVGEQVKEAYMKAVRDNEPTTNLTFSSLDEFREFYSNLSVTLKDEFTLRDELAPDSPINTAYIVFLALLALPSLFFLCILPSLGPPLPR</sequence>
<reference evidence="3 4" key="1">
    <citation type="submission" date="2014-11" db="EMBL/GenBank/DDBJ databases">
        <authorList>
            <person name="Zhu J."/>
            <person name="Qi W."/>
            <person name="Song R."/>
        </authorList>
    </citation>
    <scope>NUCLEOTIDE SEQUENCE [LARGE SCALE GENOMIC DNA]</scope>
</reference>
<keyword evidence="4" id="KW-1185">Reference proteome</keyword>
<evidence type="ECO:0000256" key="1">
    <source>
        <dbReference type="SAM" id="MobiDB-lite"/>
    </source>
</evidence>
<keyword evidence="2" id="KW-1133">Transmembrane helix</keyword>
<keyword evidence="2" id="KW-0472">Membrane</keyword>
<proteinExistence type="predicted"/>
<evidence type="ECO:0000313" key="4">
    <source>
        <dbReference type="Proteomes" id="UP000041254"/>
    </source>
</evidence>
<feature type="transmembrane region" description="Helical" evidence="2">
    <location>
        <begin position="107"/>
        <end position="129"/>
    </location>
</feature>
<dbReference type="InParanoid" id="A0A0G4ELV2"/>
<dbReference type="EMBL" id="CDMY01000256">
    <property type="protein sequence ID" value="CEL97813.1"/>
    <property type="molecule type" value="Genomic_DNA"/>
</dbReference>
<dbReference type="VEuPathDB" id="CryptoDB:Vbra_7734"/>
<evidence type="ECO:0000313" key="3">
    <source>
        <dbReference type="EMBL" id="CEL97813.1"/>
    </source>
</evidence>